<reference evidence="2 3" key="1">
    <citation type="submission" date="2019-07" db="EMBL/GenBank/DDBJ databases">
        <title>Genomic Encyclopedia of Archaeal and Bacterial Type Strains, Phase II (KMG-II): from individual species to whole genera.</title>
        <authorList>
            <person name="Goeker M."/>
        </authorList>
    </citation>
    <scope>NUCLEOTIDE SEQUENCE [LARGE SCALE GENOMIC DNA]</scope>
    <source>
        <strain evidence="2 3">ATCC BAA-2084</strain>
    </source>
</reference>
<keyword evidence="3" id="KW-1185">Reference proteome</keyword>
<protein>
    <submittedName>
        <fullName evidence="2">Uncharacterized protein</fullName>
    </submittedName>
</protein>
<comment type="caution">
    <text evidence="2">The sequence shown here is derived from an EMBL/GenBank/DDBJ whole genome shotgun (WGS) entry which is preliminary data.</text>
</comment>
<evidence type="ECO:0000256" key="1">
    <source>
        <dbReference type="SAM" id="MobiDB-lite"/>
    </source>
</evidence>
<dbReference type="EMBL" id="VLLK01000001">
    <property type="protein sequence ID" value="TWJ09234.1"/>
    <property type="molecule type" value="Genomic_DNA"/>
</dbReference>
<feature type="region of interest" description="Disordered" evidence="1">
    <location>
        <begin position="36"/>
        <end position="57"/>
    </location>
</feature>
<evidence type="ECO:0000313" key="3">
    <source>
        <dbReference type="Proteomes" id="UP000320547"/>
    </source>
</evidence>
<dbReference type="RefSeq" id="WP_157092830.1">
    <property type="nucleotide sequence ID" value="NZ_CP015963.1"/>
</dbReference>
<proteinExistence type="predicted"/>
<organism evidence="2 3">
    <name type="scientific">Altererythrobacter ishigakiensis</name>
    <dbReference type="NCBI Taxonomy" id="476157"/>
    <lineage>
        <taxon>Bacteria</taxon>
        <taxon>Pseudomonadati</taxon>
        <taxon>Pseudomonadota</taxon>
        <taxon>Alphaproteobacteria</taxon>
        <taxon>Sphingomonadales</taxon>
        <taxon>Erythrobacteraceae</taxon>
        <taxon>Altererythrobacter</taxon>
    </lineage>
</organism>
<gene>
    <name evidence="2" type="ORF">JN10_0861</name>
</gene>
<dbReference type="Proteomes" id="UP000320547">
    <property type="component" value="Unassembled WGS sequence"/>
</dbReference>
<accession>A0A562UUC0</accession>
<dbReference type="AlphaFoldDB" id="A0A562UUC0"/>
<sequence length="57" mass="6090">MFKKLLLATLIVVIGLYGAGYDVMGAKDDIIAAADKQAGAMSPRKQDERGDWGSDAF</sequence>
<evidence type="ECO:0000313" key="2">
    <source>
        <dbReference type="EMBL" id="TWJ09234.1"/>
    </source>
</evidence>
<feature type="compositionally biased region" description="Basic and acidic residues" evidence="1">
    <location>
        <begin position="44"/>
        <end position="57"/>
    </location>
</feature>
<name>A0A562UUC0_9SPHN</name>